<keyword evidence="1" id="KW-0472">Membrane</keyword>
<feature type="transmembrane region" description="Helical" evidence="1">
    <location>
        <begin position="878"/>
        <end position="902"/>
    </location>
</feature>
<dbReference type="Gene3D" id="1.20.1640.10">
    <property type="entry name" value="Multidrug efflux transporter AcrB transmembrane domain"/>
    <property type="match status" value="2"/>
</dbReference>
<evidence type="ECO:0000313" key="2">
    <source>
        <dbReference type="EMBL" id="TGK87217.1"/>
    </source>
</evidence>
<dbReference type="PRINTS" id="PR00702">
    <property type="entry name" value="ACRIFLAVINRP"/>
</dbReference>
<reference evidence="4 5" key="2">
    <citation type="journal article" date="2019" name="PLoS Negl. Trop. Dis.">
        <title>Revisiting the worldwide diversity of Leptospira species in the environment.</title>
        <authorList>
            <person name="Vincent A.T."/>
            <person name="Schiettekatte O."/>
            <person name="Bourhy P."/>
            <person name="Veyrier F.J."/>
            <person name="Picardeau M."/>
        </authorList>
    </citation>
    <scope>NUCLEOTIDE SEQUENCE [LARGE SCALE GENOMIC DNA]</scope>
    <source>
        <strain evidence="2 4">201800280</strain>
        <strain evidence="5">201800281</strain>
    </source>
</reference>
<keyword evidence="5" id="KW-1185">Reference proteome</keyword>
<dbReference type="SUPFAM" id="SSF82714">
    <property type="entry name" value="Multidrug efflux transporter AcrB TolC docking domain, DN and DC subdomains"/>
    <property type="match status" value="2"/>
</dbReference>
<dbReference type="Proteomes" id="UP000297918">
    <property type="component" value="Unassembled WGS sequence"/>
</dbReference>
<feature type="transmembrane region" description="Helical" evidence="1">
    <location>
        <begin position="384"/>
        <end position="408"/>
    </location>
</feature>
<feature type="transmembrane region" description="Helical" evidence="1">
    <location>
        <begin position="953"/>
        <end position="972"/>
    </location>
</feature>
<keyword evidence="1" id="KW-0812">Transmembrane</keyword>
<feature type="transmembrane region" description="Helical" evidence="1">
    <location>
        <begin position="357"/>
        <end position="378"/>
    </location>
</feature>
<dbReference type="Pfam" id="PF00873">
    <property type="entry name" value="ACR_tran"/>
    <property type="match status" value="1"/>
</dbReference>
<protein>
    <submittedName>
        <fullName evidence="2">Efflux RND transporter permease subunit</fullName>
    </submittedName>
</protein>
<dbReference type="Gene3D" id="3.30.70.1430">
    <property type="entry name" value="Multidrug efflux transporter AcrB pore domain"/>
    <property type="match status" value="2"/>
</dbReference>
<dbReference type="PANTHER" id="PTHR32063:SF0">
    <property type="entry name" value="SWARMING MOTILITY PROTEIN SWRC"/>
    <property type="match status" value="1"/>
</dbReference>
<dbReference type="GO" id="GO:0042910">
    <property type="term" value="F:xenobiotic transmembrane transporter activity"/>
    <property type="evidence" value="ECO:0007669"/>
    <property type="project" value="TreeGrafter"/>
</dbReference>
<dbReference type="InterPro" id="IPR001036">
    <property type="entry name" value="Acrflvin-R"/>
</dbReference>
<comment type="caution">
    <text evidence="2">The sequence shown here is derived from an EMBL/GenBank/DDBJ whole genome shotgun (WGS) entry which is preliminary data.</text>
</comment>
<dbReference type="Gene3D" id="3.30.70.1440">
    <property type="entry name" value="Multidrug efflux transporter AcrB pore domain"/>
    <property type="match status" value="1"/>
</dbReference>
<dbReference type="Gene3D" id="3.30.70.1320">
    <property type="entry name" value="Multidrug efflux transporter AcrB pore domain like"/>
    <property type="match status" value="1"/>
</dbReference>
<dbReference type="EMBL" id="RQFM01000012">
    <property type="protein sequence ID" value="TGK87217.1"/>
    <property type="molecule type" value="Genomic_DNA"/>
</dbReference>
<dbReference type="Proteomes" id="UP000297394">
    <property type="component" value="Unassembled WGS sequence"/>
</dbReference>
<organism evidence="2 4">
    <name type="scientific">Leptospira bourretii</name>
    <dbReference type="NCBI Taxonomy" id="2484962"/>
    <lineage>
        <taxon>Bacteria</taxon>
        <taxon>Pseudomonadati</taxon>
        <taxon>Spirochaetota</taxon>
        <taxon>Spirochaetia</taxon>
        <taxon>Leptospirales</taxon>
        <taxon>Leptospiraceae</taxon>
        <taxon>Leptospira</taxon>
    </lineage>
</organism>
<dbReference type="Gene3D" id="3.30.2090.10">
    <property type="entry name" value="Multidrug efflux transporter AcrB TolC docking domain, DN and DC subdomains"/>
    <property type="match status" value="2"/>
</dbReference>
<gene>
    <name evidence="2" type="ORF">EHQ23_07025</name>
    <name evidence="3" type="ORF">EHQ26_19520</name>
</gene>
<feature type="transmembrane region" description="Helical" evidence="1">
    <location>
        <begin position="909"/>
        <end position="933"/>
    </location>
</feature>
<name>A0A4R9IHL2_9LEPT</name>
<dbReference type="SUPFAM" id="SSF82866">
    <property type="entry name" value="Multidrug efflux transporter AcrB transmembrane domain"/>
    <property type="match status" value="2"/>
</dbReference>
<feature type="transmembrane region" description="Helical" evidence="1">
    <location>
        <begin position="526"/>
        <end position="548"/>
    </location>
</feature>
<sequence length="1018" mass="113099">MVKYFLRKTVTTTVCLVFILGIGAISFSKLKIELFPNITIPTITILTTYPNASIEEMELLVSKPIEEVVASAEGVDETFSETLEGMSIVKVRFRWGTDVDLATVLIREKLDLVKGALPIDVKKPIVLKFDPNDKPIVRIVAFPKSSDFKILRNFIKKNLIPIFEKTDGVATITLSGGLERRILVELDANRMKSYSVTPNEIQRQIASNNENIPSGNIIRGEDEVTVRTMGAFLNVGEIENLILKTSESGAPVYLNNVASVKDSFKDQTSICRRNLSECILVDVRKESGKNTVEVARNIQEVITEINDRFSDILELEIVEDRSDLILSSVKDVASSIILSVVICFIILTIFTGSWVEAILITFSVPTSILVSFICMHFIGQSLNLMSLGGLAVGVGLMVDSSIVVLESIHKEKKNSKDEHLAIEIGASKIAFALVISNLTSIVVFLPNFYLNGLEGIIFKDFALSVCICLASSLMVSLVFLPFFNKMISSKFKNNDRLMNISKNLIIKIEATYVFFLKMFLEKPKVVLMVAFGSLLFAALLASIISVNLMPKVQRLDLNIKLTLPNGTRIQKTSEVVQNIEKLAILVDENADVLSKLGFEEKELTMFPTSEFGLNRAEIFFRFSSFSKKDQFIERLKEMDDEQQKIKIISSSDILSEVLPFSFEQVSVVVTGGNYNDINAEILKLKIKLKEIFSSKEIQTSFDQELNEVRITFDRNRLASFGLRTSDVGDSLKTIVKGDETIFYKVKDEEIPILIRSGQEGRTGIDKLKDIHFEVDENKYVPLKDFAFIESRKSSRILNRQNGKRIGFLAMEIDDQSISSAYNKVGDAVGVGNLNENGTSVAFGENKKILDVAVNGLGIALLFSIILVYMTLAAAMESFLLPLLILFSIFLAAFGVVASLFIFNESINMMSLLGSILLAGIVVNNAILIVEFYRDEKSNFKNTEKLIVEGAKDRLIPILTTTLTSILGLLPLLFSFSGSTSQRSLAASIFGGLIFSTVISLFFIPIISKVMIEKGLMEK</sequence>
<feature type="transmembrane region" description="Helical" evidence="1">
    <location>
        <begin position="851"/>
        <end position="872"/>
    </location>
</feature>
<evidence type="ECO:0000256" key="1">
    <source>
        <dbReference type="SAM" id="Phobius"/>
    </source>
</evidence>
<dbReference type="SUPFAM" id="SSF82693">
    <property type="entry name" value="Multidrug efflux transporter AcrB pore domain, PN1, PN2, PC1 and PC2 subdomains"/>
    <property type="match status" value="2"/>
</dbReference>
<feature type="transmembrane region" description="Helical" evidence="1">
    <location>
        <begin position="504"/>
        <end position="520"/>
    </location>
</feature>
<accession>A0A4R9IHL2</accession>
<feature type="transmembrane region" description="Helical" evidence="1">
    <location>
        <begin position="429"/>
        <end position="449"/>
    </location>
</feature>
<dbReference type="EMBL" id="RQFL01000036">
    <property type="protein sequence ID" value="TGK87594.1"/>
    <property type="molecule type" value="Genomic_DNA"/>
</dbReference>
<proteinExistence type="predicted"/>
<dbReference type="GO" id="GO:0005886">
    <property type="term" value="C:plasma membrane"/>
    <property type="evidence" value="ECO:0007669"/>
    <property type="project" value="TreeGrafter"/>
</dbReference>
<keyword evidence="1" id="KW-1133">Transmembrane helix</keyword>
<evidence type="ECO:0000313" key="4">
    <source>
        <dbReference type="Proteomes" id="UP000297394"/>
    </source>
</evidence>
<dbReference type="AlphaFoldDB" id="A0A4R9IHL2"/>
<feature type="transmembrane region" description="Helical" evidence="1">
    <location>
        <begin position="984"/>
        <end position="1006"/>
    </location>
</feature>
<reference evidence="3" key="1">
    <citation type="submission" date="2018-10" db="EMBL/GenBank/DDBJ databases">
        <authorList>
            <person name="Vincent A.T."/>
            <person name="Schiettekatte O."/>
            <person name="Bourhy P."/>
            <person name="Veyrier F.J."/>
            <person name="Picardeau M."/>
        </authorList>
    </citation>
    <scope>NUCLEOTIDE SEQUENCE</scope>
    <source>
        <strain evidence="3">201800281</strain>
    </source>
</reference>
<dbReference type="InterPro" id="IPR027463">
    <property type="entry name" value="AcrB_DN_DC_subdom"/>
</dbReference>
<dbReference type="RefSeq" id="WP_135747457.1">
    <property type="nucleotide sequence ID" value="NZ_RQFL01000036.1"/>
</dbReference>
<feature type="transmembrane region" description="Helical" evidence="1">
    <location>
        <begin position="332"/>
        <end position="350"/>
    </location>
</feature>
<evidence type="ECO:0000313" key="5">
    <source>
        <dbReference type="Proteomes" id="UP000297918"/>
    </source>
</evidence>
<dbReference type="PANTHER" id="PTHR32063">
    <property type="match status" value="1"/>
</dbReference>
<evidence type="ECO:0000313" key="3">
    <source>
        <dbReference type="EMBL" id="TGK87594.1"/>
    </source>
</evidence>
<feature type="transmembrane region" description="Helical" evidence="1">
    <location>
        <begin position="461"/>
        <end position="483"/>
    </location>
</feature>
<dbReference type="OrthoDB" id="366306at2"/>